<evidence type="ECO:0000256" key="9">
    <source>
        <dbReference type="ARBA" id="ARBA00023136"/>
    </source>
</evidence>
<dbReference type="EMBL" id="QUAV01000001">
    <property type="protein sequence ID" value="TPR26280.1"/>
    <property type="molecule type" value="Genomic_DNA"/>
</dbReference>
<keyword evidence="4" id="KW-1003">Cell membrane</keyword>
<dbReference type="FunFam" id="3.40.50.300:FF:000224">
    <property type="entry name" value="Energy-coupling factor transporter ATP-binding protein EcfA"/>
    <property type="match status" value="1"/>
</dbReference>
<dbReference type="FunFam" id="3.40.50.300:FF:001422">
    <property type="entry name" value="Cobalt ABC transporter ATP-binding protein"/>
    <property type="match status" value="1"/>
</dbReference>
<dbReference type="InterPro" id="IPR017871">
    <property type="entry name" value="ABC_transporter-like_CS"/>
</dbReference>
<dbReference type="GO" id="GO:0042626">
    <property type="term" value="F:ATPase-coupled transmembrane transporter activity"/>
    <property type="evidence" value="ECO:0007669"/>
    <property type="project" value="TreeGrafter"/>
</dbReference>
<comment type="subcellular location">
    <subcellularLocation>
        <location evidence="1">Cell membrane</location>
        <topology evidence="1">Peripheral membrane protein</topology>
    </subcellularLocation>
</comment>
<dbReference type="InterPro" id="IPR022216">
    <property type="entry name" value="ABC_Co_transporter"/>
</dbReference>
<evidence type="ECO:0000256" key="4">
    <source>
        <dbReference type="ARBA" id="ARBA00022475"/>
    </source>
</evidence>
<evidence type="ECO:0000256" key="10">
    <source>
        <dbReference type="ARBA" id="ARBA00025157"/>
    </source>
</evidence>
<dbReference type="GO" id="GO:0043190">
    <property type="term" value="C:ATP-binding cassette (ABC) transporter complex"/>
    <property type="evidence" value="ECO:0007669"/>
    <property type="project" value="TreeGrafter"/>
</dbReference>
<keyword evidence="8" id="KW-1278">Translocase</keyword>
<dbReference type="PROSITE" id="PS00211">
    <property type="entry name" value="ABC_TRANSPORTER_1"/>
    <property type="match status" value="1"/>
</dbReference>
<dbReference type="NCBIfam" id="NF010167">
    <property type="entry name" value="PRK13648.1"/>
    <property type="match status" value="2"/>
</dbReference>
<name>A0A9Q8ILP5_9LACO</name>
<dbReference type="Pfam" id="PF00005">
    <property type="entry name" value="ABC_tran"/>
    <property type="match status" value="2"/>
</dbReference>
<evidence type="ECO:0000256" key="7">
    <source>
        <dbReference type="ARBA" id="ARBA00022840"/>
    </source>
</evidence>
<dbReference type="CDD" id="cd03225">
    <property type="entry name" value="ABC_cobalt_CbiO_domain1"/>
    <property type="match status" value="2"/>
</dbReference>
<dbReference type="InterPro" id="IPR050095">
    <property type="entry name" value="ECF_ABC_transporter_ATP-bd"/>
</dbReference>
<evidence type="ECO:0000313" key="13">
    <source>
        <dbReference type="EMBL" id="TPR43109.1"/>
    </source>
</evidence>
<dbReference type="GO" id="GO:0016887">
    <property type="term" value="F:ATP hydrolysis activity"/>
    <property type="evidence" value="ECO:0007669"/>
    <property type="project" value="InterPro"/>
</dbReference>
<dbReference type="SUPFAM" id="SSF52540">
    <property type="entry name" value="P-loop containing nucleoside triphosphate hydrolases"/>
    <property type="match status" value="2"/>
</dbReference>
<keyword evidence="7 13" id="KW-0067">ATP-binding</keyword>
<dbReference type="SMART" id="SM00382">
    <property type="entry name" value="AAA"/>
    <property type="match status" value="2"/>
</dbReference>
<evidence type="ECO:0000259" key="11">
    <source>
        <dbReference type="PROSITE" id="PS50893"/>
    </source>
</evidence>
<dbReference type="PANTHER" id="PTHR43553">
    <property type="entry name" value="HEAVY METAL TRANSPORTER"/>
    <property type="match status" value="1"/>
</dbReference>
<comment type="similarity">
    <text evidence="2">Belongs to the ABC transporter superfamily.</text>
</comment>
<dbReference type="InterPro" id="IPR003439">
    <property type="entry name" value="ABC_transporter-like_ATP-bd"/>
</dbReference>
<comment type="function">
    <text evidence="10">Probably part of an ABC transporter complex. Responsible for energy coupling to the transport system.</text>
</comment>
<protein>
    <submittedName>
        <fullName evidence="13">ATP-binding cassette domain-containing protein</fullName>
    </submittedName>
</protein>
<organism evidence="13 15">
    <name type="scientific">Apilactobacillus micheneri</name>
    <dbReference type="NCBI Taxonomy" id="1899430"/>
    <lineage>
        <taxon>Bacteria</taxon>
        <taxon>Bacillati</taxon>
        <taxon>Bacillota</taxon>
        <taxon>Bacilli</taxon>
        <taxon>Lactobacillales</taxon>
        <taxon>Lactobacillaceae</taxon>
        <taxon>Apilactobacillus</taxon>
    </lineage>
</organism>
<evidence type="ECO:0000256" key="5">
    <source>
        <dbReference type="ARBA" id="ARBA00022737"/>
    </source>
</evidence>
<keyword evidence="3" id="KW-0813">Transport</keyword>
<dbReference type="InterPro" id="IPR027417">
    <property type="entry name" value="P-loop_NTPase"/>
</dbReference>
<keyword evidence="6" id="KW-0547">Nucleotide-binding</keyword>
<evidence type="ECO:0000313" key="14">
    <source>
        <dbReference type="Proteomes" id="UP000777560"/>
    </source>
</evidence>
<dbReference type="Proteomes" id="UP000784700">
    <property type="component" value="Unassembled WGS sequence"/>
</dbReference>
<reference evidence="13 14" key="1">
    <citation type="submission" date="2018-08" db="EMBL/GenBank/DDBJ databases">
        <title>Comparative genomics of wild bee and flower associated Lactobacillus reveals potential adaptation to the bee host.</title>
        <authorList>
            <person name="Vuong H.Q."/>
            <person name="Mcfrederick Q.S."/>
        </authorList>
    </citation>
    <scope>NUCLEOTIDE SEQUENCE</scope>
    <source>
        <strain evidence="12 14">HV_13</strain>
        <strain evidence="13">HV_63</strain>
    </source>
</reference>
<dbReference type="InterPro" id="IPR015856">
    <property type="entry name" value="ABC_transpr_CbiO/EcfA_su"/>
</dbReference>
<evidence type="ECO:0000256" key="2">
    <source>
        <dbReference type="ARBA" id="ARBA00005417"/>
    </source>
</evidence>
<keyword evidence="9" id="KW-0472">Membrane</keyword>
<dbReference type="InterPro" id="IPR003593">
    <property type="entry name" value="AAA+_ATPase"/>
</dbReference>
<dbReference type="PANTHER" id="PTHR43553:SF26">
    <property type="entry name" value="ABC TRANSPORTER ATP-BINDING PROTEIN BC_2655-RELATED"/>
    <property type="match status" value="1"/>
</dbReference>
<keyword evidence="14" id="KW-1185">Reference proteome</keyword>
<gene>
    <name evidence="12" type="ORF">DY114_00875</name>
    <name evidence="13" type="ORF">DY130_06400</name>
</gene>
<dbReference type="AlphaFoldDB" id="A0A9Q8ILP5"/>
<dbReference type="PROSITE" id="PS50893">
    <property type="entry name" value="ABC_TRANSPORTER_2"/>
    <property type="match status" value="2"/>
</dbReference>
<dbReference type="GO" id="GO:0005524">
    <property type="term" value="F:ATP binding"/>
    <property type="evidence" value="ECO:0007669"/>
    <property type="project" value="UniProtKB-KW"/>
</dbReference>
<keyword evidence="5" id="KW-0677">Repeat</keyword>
<accession>A0A9Q8ILP5</accession>
<evidence type="ECO:0000256" key="8">
    <source>
        <dbReference type="ARBA" id="ARBA00022967"/>
    </source>
</evidence>
<evidence type="ECO:0000256" key="3">
    <source>
        <dbReference type="ARBA" id="ARBA00022448"/>
    </source>
</evidence>
<dbReference type="Proteomes" id="UP000777560">
    <property type="component" value="Unassembled WGS sequence"/>
</dbReference>
<dbReference type="GeneID" id="58108303"/>
<evidence type="ECO:0000313" key="15">
    <source>
        <dbReference type="Proteomes" id="UP000784700"/>
    </source>
</evidence>
<feature type="domain" description="ABC transporter" evidence="11">
    <location>
        <begin position="6"/>
        <end position="247"/>
    </location>
</feature>
<evidence type="ECO:0000256" key="6">
    <source>
        <dbReference type="ARBA" id="ARBA00022741"/>
    </source>
</evidence>
<dbReference type="Pfam" id="PF12558">
    <property type="entry name" value="DUF3744"/>
    <property type="match status" value="1"/>
</dbReference>
<dbReference type="Gene3D" id="3.40.50.300">
    <property type="entry name" value="P-loop containing nucleotide triphosphate hydrolases"/>
    <property type="match status" value="2"/>
</dbReference>
<proteinExistence type="inferred from homology"/>
<comment type="caution">
    <text evidence="13">The sequence shown here is derived from an EMBL/GenBank/DDBJ whole genome shotgun (WGS) entry which is preliminary data.</text>
</comment>
<evidence type="ECO:0000256" key="1">
    <source>
        <dbReference type="ARBA" id="ARBA00004202"/>
    </source>
</evidence>
<dbReference type="RefSeq" id="WP_105964233.1">
    <property type="nucleotide sequence ID" value="NZ_POSO01000002.1"/>
</dbReference>
<feature type="domain" description="ABC transporter" evidence="11">
    <location>
        <begin position="302"/>
        <end position="535"/>
    </location>
</feature>
<sequence>MTKTMIEFKNVTFRYNAQAEPTLKNINLQINEGEKVLVVGPSGSGKSTLGNLINGVIPENFRGDLSGEIYIDGENAKDMSIFDTSLKVGTLLQNSNDQFVGLTVAEDIAFGMENDCFDNQTMQTKVNQWSKKLSINNLLKQAPNSLSGGQKQRTGLAGLLVDDAPILLLDEPLAALDPMAGSESIQLLQELHNELKNTIIIIEHRLEESLTKDVDKIILMNDGEIVGIYNPAELLKQNILNQYGIREPLYIEALKSIGIDLNKLHDIDSVEAVDGPGVADRIEQVSAKAKSISKYNASADILSIKKLNFAYDKKVIFNNLNVDIQKGDMISLVGKNGVGKTTLSKLIVGFLQPDAGEITFNGDNLLNKSIKERADDIGYIMQDPDKMISKVMIYDEVALGLKLRHYPKEQIKEKVDHALKVCNLYPFRHWPISALSYGQKKRLTIASMLVLSPKLLILDEPTAGQDYYHYTEIMNFLSQLNQEQGLTMIFITHDMHLMAEYSTRTLVIGDQTILRDNTPEKVLDDEALLAKANLKRTSLSILAKRFNVNYNDFSNYLISKERDNQHE</sequence>
<evidence type="ECO:0000313" key="12">
    <source>
        <dbReference type="EMBL" id="TPR26280.1"/>
    </source>
</evidence>
<dbReference type="EMBL" id="QUBG01000007">
    <property type="protein sequence ID" value="TPR43109.1"/>
    <property type="molecule type" value="Genomic_DNA"/>
</dbReference>